<dbReference type="PANTHER" id="PTHR44591:SF3">
    <property type="entry name" value="RESPONSE REGULATORY DOMAIN-CONTAINING PROTEIN"/>
    <property type="match status" value="1"/>
</dbReference>
<feature type="modified residue" description="4-aspartylphosphate" evidence="2">
    <location>
        <position position="61"/>
    </location>
</feature>
<dbReference type="Pfam" id="PF00072">
    <property type="entry name" value="Response_reg"/>
    <property type="match status" value="1"/>
</dbReference>
<accession>A0A139WWD3</accession>
<evidence type="ECO:0000313" key="4">
    <source>
        <dbReference type="EMBL" id="KYC36749.1"/>
    </source>
</evidence>
<feature type="domain" description="Response regulatory" evidence="3">
    <location>
        <begin position="12"/>
        <end position="128"/>
    </location>
</feature>
<dbReference type="SUPFAM" id="SSF52172">
    <property type="entry name" value="CheY-like"/>
    <property type="match status" value="1"/>
</dbReference>
<dbReference type="SMART" id="SM00448">
    <property type="entry name" value="REC"/>
    <property type="match status" value="1"/>
</dbReference>
<dbReference type="GO" id="GO:0000160">
    <property type="term" value="P:phosphorelay signal transduction system"/>
    <property type="evidence" value="ECO:0007669"/>
    <property type="project" value="InterPro"/>
</dbReference>
<proteinExistence type="predicted"/>
<gene>
    <name evidence="4" type="ORF">WA1_44545</name>
</gene>
<dbReference type="PANTHER" id="PTHR44591">
    <property type="entry name" value="STRESS RESPONSE REGULATOR PROTEIN 1"/>
    <property type="match status" value="1"/>
</dbReference>
<dbReference type="STRING" id="128403.WA1_44545"/>
<dbReference type="InterPro" id="IPR011006">
    <property type="entry name" value="CheY-like_superfamily"/>
</dbReference>
<evidence type="ECO:0000256" key="1">
    <source>
        <dbReference type="ARBA" id="ARBA00022553"/>
    </source>
</evidence>
<dbReference type="PROSITE" id="PS50110">
    <property type="entry name" value="RESPONSE_REGULATORY"/>
    <property type="match status" value="1"/>
</dbReference>
<dbReference type="Gene3D" id="3.40.50.2300">
    <property type="match status" value="1"/>
</dbReference>
<dbReference type="Proteomes" id="UP000076925">
    <property type="component" value="Unassembled WGS sequence"/>
</dbReference>
<sequence length="142" mass="16050">MINSVFDSNPPVILVVDDEKPMRFVLRQAIEKEGYSVAEASNGQQCLDICQAQPPDMVLLDAMMPEMDGFTCCSQLQILLGDRCPPILMITALEDKKFVARAIDAGVTGYLTKPFDWDVLRQRVHRLLAHKWVEMELQIGKQ</sequence>
<keyword evidence="1 2" id="KW-0597">Phosphoprotein</keyword>
<comment type="caution">
    <text evidence="4">The sequence shown here is derived from an EMBL/GenBank/DDBJ whole genome shotgun (WGS) entry which is preliminary data.</text>
</comment>
<organism evidence="4 5">
    <name type="scientific">Scytonema hofmannii PCC 7110</name>
    <dbReference type="NCBI Taxonomy" id="128403"/>
    <lineage>
        <taxon>Bacteria</taxon>
        <taxon>Bacillati</taxon>
        <taxon>Cyanobacteriota</taxon>
        <taxon>Cyanophyceae</taxon>
        <taxon>Nostocales</taxon>
        <taxon>Scytonemataceae</taxon>
        <taxon>Scytonema</taxon>
    </lineage>
</organism>
<dbReference type="AlphaFoldDB" id="A0A139WWD3"/>
<evidence type="ECO:0000259" key="3">
    <source>
        <dbReference type="PROSITE" id="PS50110"/>
    </source>
</evidence>
<dbReference type="InterPro" id="IPR001789">
    <property type="entry name" value="Sig_transdc_resp-reg_receiver"/>
</dbReference>
<dbReference type="InterPro" id="IPR050595">
    <property type="entry name" value="Bact_response_regulator"/>
</dbReference>
<keyword evidence="5" id="KW-1185">Reference proteome</keyword>
<dbReference type="OrthoDB" id="468357at2"/>
<evidence type="ECO:0000313" key="5">
    <source>
        <dbReference type="Proteomes" id="UP000076925"/>
    </source>
</evidence>
<evidence type="ECO:0000256" key="2">
    <source>
        <dbReference type="PROSITE-ProRule" id="PRU00169"/>
    </source>
</evidence>
<reference evidence="4 5" key="1">
    <citation type="journal article" date="2013" name="Genome Biol. Evol.">
        <title>Genomes of Stigonematalean cyanobacteria (subsection V) and the evolution of oxygenic photosynthesis from prokaryotes to plastids.</title>
        <authorList>
            <person name="Dagan T."/>
            <person name="Roettger M."/>
            <person name="Stucken K."/>
            <person name="Landan G."/>
            <person name="Koch R."/>
            <person name="Major P."/>
            <person name="Gould S.B."/>
            <person name="Goremykin V.V."/>
            <person name="Rippka R."/>
            <person name="Tandeau de Marsac N."/>
            <person name="Gugger M."/>
            <person name="Lockhart P.J."/>
            <person name="Allen J.F."/>
            <person name="Brune I."/>
            <person name="Maus I."/>
            <person name="Puhler A."/>
            <person name="Martin W.F."/>
        </authorList>
    </citation>
    <scope>NUCLEOTIDE SEQUENCE [LARGE SCALE GENOMIC DNA]</scope>
    <source>
        <strain evidence="4 5">PCC 7110</strain>
    </source>
</reference>
<dbReference type="RefSeq" id="WP_017744789.1">
    <property type="nucleotide sequence ID" value="NZ_KQ976354.1"/>
</dbReference>
<protein>
    <recommendedName>
        <fullName evidence="3">Response regulatory domain-containing protein</fullName>
    </recommendedName>
</protein>
<dbReference type="EMBL" id="ANNX02000047">
    <property type="protein sequence ID" value="KYC36749.1"/>
    <property type="molecule type" value="Genomic_DNA"/>
</dbReference>
<name>A0A139WWD3_9CYAN</name>